<dbReference type="AlphaFoldDB" id="U4KHK4"/>
<proteinExistence type="predicted"/>
<evidence type="ECO:0000313" key="1">
    <source>
        <dbReference type="EMBL" id="CCO61324.1"/>
    </source>
</evidence>
<dbReference type="eggNOG" id="COG0608">
    <property type="taxonomic scope" value="Bacteria"/>
</dbReference>
<dbReference type="OrthoDB" id="5429547at2"/>
<keyword evidence="2" id="KW-1185">Reference proteome</keyword>
<dbReference type="SUPFAM" id="SSF64182">
    <property type="entry name" value="DHH phosphoesterases"/>
    <property type="match status" value="1"/>
</dbReference>
<dbReference type="KEGG" id="vni:VIBNI_B1586"/>
<dbReference type="InterPro" id="IPR038763">
    <property type="entry name" value="DHH_sf"/>
</dbReference>
<protein>
    <submittedName>
        <fullName evidence="1">Putative DHH phosphoesterase</fullName>
    </submittedName>
</protein>
<dbReference type="EMBL" id="FO203527">
    <property type="protein sequence ID" value="CCO61324.1"/>
    <property type="molecule type" value="Genomic_DNA"/>
</dbReference>
<organism evidence="1 2">
    <name type="scientific">Vibrio nigripulchritudo</name>
    <dbReference type="NCBI Taxonomy" id="28173"/>
    <lineage>
        <taxon>Bacteria</taxon>
        <taxon>Pseudomonadati</taxon>
        <taxon>Pseudomonadota</taxon>
        <taxon>Gammaproteobacteria</taxon>
        <taxon>Vibrionales</taxon>
        <taxon>Vibrionaceae</taxon>
        <taxon>Vibrio</taxon>
    </lineage>
</organism>
<reference evidence="1 2" key="1">
    <citation type="journal article" date="2013" name="ISME J.">
        <title>Comparative genomics of pathogenic lineages of Vibrio nigripulchritudo identifies virulence-associated traits.</title>
        <authorList>
            <person name="Goudenege D."/>
            <person name="Labreuche Y."/>
            <person name="Krin E."/>
            <person name="Ansquer D."/>
            <person name="Mangenot S."/>
            <person name="Calteau A."/>
            <person name="Medigue C."/>
            <person name="Mazel D."/>
            <person name="Polz M.F."/>
            <person name="Le Roux F."/>
        </authorList>
    </citation>
    <scope>NUCLEOTIDE SEQUENCE [LARGE SCALE GENOMIC DNA]</scope>
    <source>
        <strain evidence="2">SnF1</strain>
    </source>
</reference>
<dbReference type="STRING" id="28173.VIBNI_B1586"/>
<name>U4KHK4_9VIBR</name>
<dbReference type="RefSeq" id="WP_022561768.1">
    <property type="nucleotide sequence ID" value="NC_022543.1"/>
</dbReference>
<dbReference type="PATRIC" id="fig|1260221.3.peg.5176"/>
<accession>U4KHK4</accession>
<sequence>MNYDVFNGDADGIIALLQLRLKEPRDAQLVTGVKRDIKLLGKIEAQNGDQVTVLDISMEKNIDALHKALEAQSQVFYADHHRPGDIPASEFLHAHIDTDPNTCTALIIDKLLEGKFRLWAITAAYGDNMIATADALADEQGLNEEQRALLKEFGTLLNYNGYGAKVDDLHYHPADLFKALLPFSSPFDAINSAESPYHVLKAAYEEDFANALAAKPVHQSDKLAVIQLPNEAWSGRISGVLGNHLANQTPDSAHAIVTQNADSTFTISLRAPLSNKQGAGQICSEFPSGGGREAAAGINALPADSLSAFIQRVESFYA</sequence>
<dbReference type="Proteomes" id="UP000016895">
    <property type="component" value="Chromosome 2"/>
</dbReference>
<evidence type="ECO:0000313" key="2">
    <source>
        <dbReference type="Proteomes" id="UP000016895"/>
    </source>
</evidence>
<gene>
    <name evidence="1" type="ORF">VIBNI_B1586</name>
</gene>